<dbReference type="PANTHER" id="PTHR37460:SF1">
    <property type="entry name" value="ENDONUCLEASE III"/>
    <property type="match status" value="1"/>
</dbReference>
<dbReference type="KEGG" id="tprf:A3L09_04110"/>
<keyword evidence="2" id="KW-0540">Nuclease</keyword>
<organism evidence="2 3">
    <name type="scientific">Thermococcus profundus</name>
    <dbReference type="NCBI Taxonomy" id="49899"/>
    <lineage>
        <taxon>Archaea</taxon>
        <taxon>Methanobacteriati</taxon>
        <taxon>Methanobacteriota</taxon>
        <taxon>Thermococci</taxon>
        <taxon>Thermococcales</taxon>
        <taxon>Thermococcaceae</taxon>
        <taxon>Thermococcus</taxon>
    </lineage>
</organism>
<dbReference type="CDD" id="cd10441">
    <property type="entry name" value="GIY-YIG_COG1833"/>
    <property type="match status" value="1"/>
</dbReference>
<sequence>MKGSYLLVIRLDRDKTVHTKAREFSLKAGYYVYVGSAMNSLEKRVARHFSRKKKLHWHIDYLLKEAELLRAYLIPSEERLEEKLSVEVSKFGEPVEGFGAGDVKVSTNLYRFDEEPDKVLVRILEGMSLRWKTVKSGEEVSRIRWDYGDGH</sequence>
<evidence type="ECO:0000313" key="3">
    <source>
        <dbReference type="Proteomes" id="UP000250179"/>
    </source>
</evidence>
<keyword evidence="3" id="KW-1185">Reference proteome</keyword>
<evidence type="ECO:0000313" key="2">
    <source>
        <dbReference type="EMBL" id="ASJ02494.1"/>
    </source>
</evidence>
<dbReference type="InterPro" id="IPR000305">
    <property type="entry name" value="GIY-YIG_endonuc"/>
</dbReference>
<reference evidence="2 3" key="1">
    <citation type="submission" date="2016-03" db="EMBL/GenBank/DDBJ databases">
        <title>Complete genome sequence of Thermococcus profundus strain DT5432.</title>
        <authorList>
            <person name="Oger P.M."/>
        </authorList>
    </citation>
    <scope>NUCLEOTIDE SEQUENCE [LARGE SCALE GENOMIC DNA]</scope>
    <source>
        <strain evidence="2 3">DT 5432</strain>
    </source>
</reference>
<protein>
    <submittedName>
        <fullName evidence="2">Endonuclease</fullName>
    </submittedName>
</protein>
<accession>A0A2Z2MEZ6</accession>
<dbReference type="InterPro" id="IPR002837">
    <property type="entry name" value="DUF123"/>
</dbReference>
<dbReference type="PANTHER" id="PTHR37460">
    <property type="entry name" value="ENDONUCLEASE III"/>
    <property type="match status" value="1"/>
</dbReference>
<dbReference type="RefSeq" id="WP_088857755.1">
    <property type="nucleotide sequence ID" value="NZ_CP014862.1"/>
</dbReference>
<dbReference type="AlphaFoldDB" id="A0A2Z2MEZ6"/>
<feature type="domain" description="GIY-YIG" evidence="1">
    <location>
        <begin position="15"/>
        <end position="113"/>
    </location>
</feature>
<dbReference type="GeneID" id="33319569"/>
<keyword evidence="2" id="KW-0378">Hydrolase</keyword>
<dbReference type="Pfam" id="PF01986">
    <property type="entry name" value="DUF123"/>
    <property type="match status" value="1"/>
</dbReference>
<keyword evidence="2" id="KW-0255">Endonuclease</keyword>
<dbReference type="GO" id="GO:0004519">
    <property type="term" value="F:endonuclease activity"/>
    <property type="evidence" value="ECO:0007669"/>
    <property type="project" value="UniProtKB-KW"/>
</dbReference>
<gene>
    <name evidence="2" type="ORF">A3L09_04110</name>
</gene>
<dbReference type="Proteomes" id="UP000250179">
    <property type="component" value="Chromosome"/>
</dbReference>
<proteinExistence type="predicted"/>
<name>A0A2Z2MEZ6_THEPR</name>
<dbReference type="OrthoDB" id="17296at2157"/>
<dbReference type="SMART" id="SM00465">
    <property type="entry name" value="GIYc"/>
    <property type="match status" value="1"/>
</dbReference>
<dbReference type="EMBL" id="CP014862">
    <property type="protein sequence ID" value="ASJ02494.1"/>
    <property type="molecule type" value="Genomic_DNA"/>
</dbReference>
<evidence type="ECO:0000259" key="1">
    <source>
        <dbReference type="SMART" id="SM00465"/>
    </source>
</evidence>